<dbReference type="RefSeq" id="WP_047854428.1">
    <property type="nucleotide sequence ID" value="NZ_CP011509.1"/>
</dbReference>
<dbReference type="Pfam" id="PF20032">
    <property type="entry name" value="ADYC"/>
    <property type="match status" value="1"/>
</dbReference>
<feature type="signal peptide" evidence="1">
    <location>
        <begin position="1"/>
        <end position="20"/>
    </location>
</feature>
<dbReference type="Proteomes" id="UP000035579">
    <property type="component" value="Chromosome"/>
</dbReference>
<dbReference type="SUPFAM" id="SSF141571">
    <property type="entry name" value="Pentapeptide repeat-like"/>
    <property type="match status" value="1"/>
</dbReference>
<reference evidence="4 6" key="2">
    <citation type="submission" date="2018-08" db="EMBL/GenBank/DDBJ databases">
        <title>Genomic Encyclopedia of Archaeal and Bacterial Type Strains, Phase II (KMG-II): from individual species to whole genera.</title>
        <authorList>
            <person name="Goeker M."/>
        </authorList>
    </citation>
    <scope>NUCLEOTIDE SEQUENCE [LARGE SCALE GENOMIC DNA]</scope>
    <source>
        <strain evidence="4 6">DSM 2261</strain>
    </source>
</reference>
<evidence type="ECO:0000259" key="2">
    <source>
        <dbReference type="Pfam" id="PF20032"/>
    </source>
</evidence>
<dbReference type="InterPro" id="IPR045426">
    <property type="entry name" value="ADYC"/>
</dbReference>
<dbReference type="Proteomes" id="UP000256345">
    <property type="component" value="Unassembled WGS sequence"/>
</dbReference>
<feature type="domain" description="ADYC" evidence="2">
    <location>
        <begin position="108"/>
        <end position="282"/>
    </location>
</feature>
<dbReference type="EMBL" id="QUMU01000024">
    <property type="protein sequence ID" value="REG15425.1"/>
    <property type="molecule type" value="Genomic_DNA"/>
</dbReference>
<protein>
    <submittedName>
        <fullName evidence="4">Pentapeptide repeat protein</fullName>
    </submittedName>
</protein>
<evidence type="ECO:0000313" key="4">
    <source>
        <dbReference type="EMBL" id="REG15425.1"/>
    </source>
</evidence>
<evidence type="ECO:0000256" key="1">
    <source>
        <dbReference type="SAM" id="SignalP"/>
    </source>
</evidence>
<dbReference type="KEGG" id="age:AA314_00913"/>
<dbReference type="InterPro" id="IPR001646">
    <property type="entry name" value="5peptide_repeat"/>
</dbReference>
<name>A0AAC8Q1V8_9BACT</name>
<dbReference type="Gene3D" id="2.160.20.80">
    <property type="entry name" value="E3 ubiquitin-protein ligase SopA"/>
    <property type="match status" value="1"/>
</dbReference>
<evidence type="ECO:0000313" key="5">
    <source>
        <dbReference type="Proteomes" id="UP000035579"/>
    </source>
</evidence>
<dbReference type="AlphaFoldDB" id="A0AAC8Q1V8"/>
<proteinExistence type="predicted"/>
<keyword evidence="1" id="KW-0732">Signal</keyword>
<organism evidence="3 5">
    <name type="scientific">Archangium gephyra</name>
    <dbReference type="NCBI Taxonomy" id="48"/>
    <lineage>
        <taxon>Bacteria</taxon>
        <taxon>Pseudomonadati</taxon>
        <taxon>Myxococcota</taxon>
        <taxon>Myxococcia</taxon>
        <taxon>Myxococcales</taxon>
        <taxon>Cystobacterineae</taxon>
        <taxon>Archangiaceae</taxon>
        <taxon>Archangium</taxon>
    </lineage>
</organism>
<dbReference type="EMBL" id="CP011509">
    <property type="protein sequence ID" value="AKI99286.1"/>
    <property type="molecule type" value="Genomic_DNA"/>
</dbReference>
<dbReference type="PROSITE" id="PS51257">
    <property type="entry name" value="PROKAR_LIPOPROTEIN"/>
    <property type="match status" value="1"/>
</dbReference>
<sequence>MRSYSTRSWLIGALLLSACATPLPEEELAPRAFLKAPLAADNGSDLNGSDLNGSDLNGSDLNGAELNNFLVSVNFNPALKGGALLDETWLRGTSFYGYKGSTLYKDGEFVGVQFQGNLGDGSTVPVRITGMNPAPAPNADVNLYSIEYQAADGTWRPACRNVAGTPVQALPVEGVWNYRQNVAGGGSKTDDPRRFTFACQGGAIAKCALWGYRPWATYNGVPLAHYHQACTRMVRADYCGTGKSYTKTGNRINFYDELGIQQDTENWVFEAEWDQNGARCFYGLNRTHSQVPCFDSRVDLLCGQQLSVNRGVLMRNETPGSLGIDLGL</sequence>
<evidence type="ECO:0000313" key="6">
    <source>
        <dbReference type="Proteomes" id="UP000256345"/>
    </source>
</evidence>
<accession>A0AAC8Q1V8</accession>
<reference evidence="3 5" key="1">
    <citation type="submission" date="2015-05" db="EMBL/GenBank/DDBJ databases">
        <title>Genome assembly of Archangium gephyra DSM 2261.</title>
        <authorList>
            <person name="Sharma G."/>
            <person name="Subramanian S."/>
        </authorList>
    </citation>
    <scope>NUCLEOTIDE SEQUENCE [LARGE SCALE GENOMIC DNA]</scope>
    <source>
        <strain evidence="3 5">DSM 2261</strain>
    </source>
</reference>
<gene>
    <name evidence="3" type="ORF">AA314_00913</name>
    <name evidence="4" type="ORF">ATI61_12410</name>
</gene>
<dbReference type="Pfam" id="PF00805">
    <property type="entry name" value="Pentapeptide"/>
    <property type="match status" value="1"/>
</dbReference>
<feature type="chain" id="PRO_5042213114" evidence="1">
    <location>
        <begin position="21"/>
        <end position="328"/>
    </location>
</feature>
<keyword evidence="6" id="KW-1185">Reference proteome</keyword>
<evidence type="ECO:0000313" key="3">
    <source>
        <dbReference type="EMBL" id="AKI99286.1"/>
    </source>
</evidence>